<dbReference type="PROSITE" id="PS00455">
    <property type="entry name" value="AMP_BINDING"/>
    <property type="match status" value="1"/>
</dbReference>
<proteinExistence type="predicted"/>
<evidence type="ECO:0000313" key="4">
    <source>
        <dbReference type="Proteomes" id="UP000501849"/>
    </source>
</evidence>
<evidence type="ECO:0000259" key="1">
    <source>
        <dbReference type="Pfam" id="PF00501"/>
    </source>
</evidence>
<protein>
    <submittedName>
        <fullName evidence="3">Acyl-CoA synthetase</fullName>
    </submittedName>
</protein>
<dbReference type="GO" id="GO:0031956">
    <property type="term" value="F:medium-chain fatty acid-CoA ligase activity"/>
    <property type="evidence" value="ECO:0007669"/>
    <property type="project" value="TreeGrafter"/>
</dbReference>
<dbReference type="PANTHER" id="PTHR43201:SF32">
    <property type="entry name" value="2-SUCCINYLBENZOATE--COA LIGASE, CHLOROPLASTIC_PEROXISOMAL"/>
    <property type="match status" value="1"/>
</dbReference>
<dbReference type="GO" id="GO:0006631">
    <property type="term" value="P:fatty acid metabolic process"/>
    <property type="evidence" value="ECO:0007669"/>
    <property type="project" value="TreeGrafter"/>
</dbReference>
<evidence type="ECO:0000313" key="3">
    <source>
        <dbReference type="EMBL" id="QIV80586.1"/>
    </source>
</evidence>
<dbReference type="Gene3D" id="3.40.50.12780">
    <property type="entry name" value="N-terminal domain of ligase-like"/>
    <property type="match status" value="1"/>
</dbReference>
<reference evidence="3 4" key="1">
    <citation type="submission" date="2019-04" db="EMBL/GenBank/DDBJ databases">
        <title>Draft, Whole-Genome Sequence of the Anthracene-degrading Mycobacterium frederiksbergense LB501T, Isolated from a Polycyclic Aromatic Hydrocarbon (PAH)-Contaminated Soil.</title>
        <authorList>
            <person name="Augelletti F."/>
        </authorList>
    </citation>
    <scope>NUCLEOTIDE SEQUENCE [LARGE SCALE GENOMIC DNA]</scope>
    <source>
        <strain evidence="3 4">LB 501T</strain>
    </source>
</reference>
<dbReference type="Pfam" id="PF13193">
    <property type="entry name" value="AMP-binding_C"/>
    <property type="match status" value="1"/>
</dbReference>
<dbReference type="RefSeq" id="WP_168141297.1">
    <property type="nucleotide sequence ID" value="NZ_CP038799.1"/>
</dbReference>
<name>A0A6H0S079_9MYCO</name>
<dbReference type="InterPro" id="IPR045851">
    <property type="entry name" value="AMP-bd_C_sf"/>
</dbReference>
<dbReference type="InterPro" id="IPR020845">
    <property type="entry name" value="AMP-binding_CS"/>
</dbReference>
<keyword evidence="4" id="KW-1185">Reference proteome</keyword>
<dbReference type="Proteomes" id="UP000501849">
    <property type="component" value="Chromosome"/>
</dbReference>
<feature type="domain" description="AMP-binding enzyme C-terminal" evidence="2">
    <location>
        <begin position="484"/>
        <end position="560"/>
    </location>
</feature>
<dbReference type="Gene3D" id="3.30.300.30">
    <property type="match status" value="1"/>
</dbReference>
<dbReference type="InterPro" id="IPR025110">
    <property type="entry name" value="AMP-bd_C"/>
</dbReference>
<dbReference type="SUPFAM" id="SSF56801">
    <property type="entry name" value="Acetyl-CoA synthetase-like"/>
    <property type="match status" value="1"/>
</dbReference>
<dbReference type="PANTHER" id="PTHR43201">
    <property type="entry name" value="ACYL-COA SYNTHETASE"/>
    <property type="match status" value="1"/>
</dbReference>
<dbReference type="Pfam" id="PF00501">
    <property type="entry name" value="AMP-binding"/>
    <property type="match status" value="1"/>
</dbReference>
<sequence>MTTDQLWPRYAGPADLPDVERVPLNQRGLPNSTFGIVERAASLWPDAPAVIALPAADRWAGGTSRTFGELATDVRRSANFLRAIGVQRDSVVALLSPNCDELITATLAAQLAGIAAPINSGLSAEQVTELVSRSGARTLISASPEFDAASWDVAQALADSGLVDCVLLLSPTGTAVTEPVPTLPGVTVGYLTVMASGYDGAGFAGEPPEPGDLAAIFHTGGTTGTPKLAAHTHANEVTDAWMVAAADTVLDQDSVVFAALPLFHVNALVVTLLAPLLRGQRVVWAGPLGYRDPALYANFWKIVQHYQVAAMSAVPTVYAVLTQCPIDADISSMRIAVVGASALPPAVRKDFESHTGITLVEGYGLTEATCASARSFGEYPRPGSVGQRLPYQQITAAKVDEQGHLIDLPAGEVGTLIIGGPTVFAGYVSGHGVHGLQLDGLGSLHGERLDTGDLGWVDDDGFVYLTGRAKDLIIRGGHNIDPTQIEDALLTHGDVASAAAVGAPDAHSGEVPVAYVTLHPGSVVSAQELTRWAATQVGERAAAPRKVTILDGLPVTAIGKPYKVPLRADAARDVFTDALAGHDGVCVTAEIEGGAPVLIVEIADPAHREDIDRVLARYAVTYRVVEAN</sequence>
<feature type="domain" description="AMP-dependent synthetase/ligase" evidence="1">
    <location>
        <begin position="38"/>
        <end position="427"/>
    </location>
</feature>
<dbReference type="KEGG" id="mfre:EXE63_06540"/>
<dbReference type="EMBL" id="CP038799">
    <property type="protein sequence ID" value="QIV80586.1"/>
    <property type="molecule type" value="Genomic_DNA"/>
</dbReference>
<gene>
    <name evidence="3" type="ORF">EXE63_06540</name>
</gene>
<dbReference type="InterPro" id="IPR042099">
    <property type="entry name" value="ANL_N_sf"/>
</dbReference>
<dbReference type="AlphaFoldDB" id="A0A6H0S079"/>
<organism evidence="3 4">
    <name type="scientific">Mycolicibacterium frederiksbergense</name>
    <dbReference type="NCBI Taxonomy" id="117567"/>
    <lineage>
        <taxon>Bacteria</taxon>
        <taxon>Bacillati</taxon>
        <taxon>Actinomycetota</taxon>
        <taxon>Actinomycetes</taxon>
        <taxon>Mycobacteriales</taxon>
        <taxon>Mycobacteriaceae</taxon>
        <taxon>Mycolicibacterium</taxon>
    </lineage>
</organism>
<accession>A0A6H0S079</accession>
<dbReference type="NCBIfam" id="NF005714">
    <property type="entry name" value="PRK07529.1"/>
    <property type="match status" value="1"/>
</dbReference>
<evidence type="ECO:0000259" key="2">
    <source>
        <dbReference type="Pfam" id="PF13193"/>
    </source>
</evidence>
<dbReference type="InterPro" id="IPR000873">
    <property type="entry name" value="AMP-dep_synth/lig_dom"/>
</dbReference>